<gene>
    <name evidence="2" type="ORF">H4683_001483</name>
</gene>
<dbReference type="Proteomes" id="UP000658225">
    <property type="component" value="Unassembled WGS sequence"/>
</dbReference>
<reference evidence="2" key="1">
    <citation type="submission" date="2020-10" db="EMBL/GenBank/DDBJ databases">
        <title>Genomic Encyclopedia of Type Strains, Phase IV (KMG-IV): sequencing the most valuable type-strain genomes for metagenomic binning, comparative biology and taxonomic classification.</title>
        <authorList>
            <person name="Goeker M."/>
        </authorList>
    </citation>
    <scope>NUCLEOTIDE SEQUENCE</scope>
    <source>
        <strain evidence="2">DSM 13886</strain>
    </source>
</reference>
<evidence type="ECO:0000313" key="2">
    <source>
        <dbReference type="EMBL" id="MBE1554407.1"/>
    </source>
</evidence>
<feature type="transmembrane region" description="Helical" evidence="1">
    <location>
        <begin position="27"/>
        <end position="46"/>
    </location>
</feature>
<dbReference type="InterPro" id="IPR007313">
    <property type="entry name" value="FxsA"/>
</dbReference>
<name>A0A927MJQ4_9BACL</name>
<keyword evidence="1" id="KW-0812">Transmembrane</keyword>
<evidence type="ECO:0000313" key="3">
    <source>
        <dbReference type="Proteomes" id="UP000658225"/>
    </source>
</evidence>
<comment type="caution">
    <text evidence="2">The sequence shown here is derived from an EMBL/GenBank/DDBJ whole genome shotgun (WGS) entry which is preliminary data.</text>
</comment>
<organism evidence="2 3">
    <name type="scientific">Sporosarcina limicola</name>
    <dbReference type="NCBI Taxonomy" id="34101"/>
    <lineage>
        <taxon>Bacteria</taxon>
        <taxon>Bacillati</taxon>
        <taxon>Bacillota</taxon>
        <taxon>Bacilli</taxon>
        <taxon>Bacillales</taxon>
        <taxon>Caryophanaceae</taxon>
        <taxon>Sporosarcina</taxon>
    </lineage>
</organism>
<accession>A0A927MJQ4</accession>
<dbReference type="AlphaFoldDB" id="A0A927MJQ4"/>
<keyword evidence="3" id="KW-1185">Reference proteome</keyword>
<proteinExistence type="predicted"/>
<evidence type="ECO:0000256" key="1">
    <source>
        <dbReference type="SAM" id="Phobius"/>
    </source>
</evidence>
<dbReference type="GO" id="GO:0016020">
    <property type="term" value="C:membrane"/>
    <property type="evidence" value="ECO:0007669"/>
    <property type="project" value="InterPro"/>
</dbReference>
<protein>
    <submittedName>
        <fullName evidence="2">UPF0716 protein FxsA</fullName>
    </submittedName>
</protein>
<keyword evidence="1" id="KW-0472">Membrane</keyword>
<dbReference type="PANTHER" id="PTHR35335:SF1">
    <property type="entry name" value="UPF0716 PROTEIN FXSA"/>
    <property type="match status" value="1"/>
</dbReference>
<dbReference type="PANTHER" id="PTHR35335">
    <property type="entry name" value="UPF0716 PROTEIN FXSA"/>
    <property type="match status" value="1"/>
</dbReference>
<keyword evidence="1" id="KW-1133">Transmembrane helix</keyword>
<dbReference type="RefSeq" id="WP_192598201.1">
    <property type="nucleotide sequence ID" value="NZ_JADBEL010000006.1"/>
</dbReference>
<dbReference type="EMBL" id="JADBEL010000006">
    <property type="protein sequence ID" value="MBE1554407.1"/>
    <property type="molecule type" value="Genomic_DNA"/>
</dbReference>
<dbReference type="NCBIfam" id="NF008528">
    <property type="entry name" value="PRK11463.1-2"/>
    <property type="match status" value="1"/>
</dbReference>
<dbReference type="Pfam" id="PF04186">
    <property type="entry name" value="FxsA"/>
    <property type="match status" value="1"/>
</dbReference>
<sequence>MKWIMLAFIVVPTSEFALIIYSGKTLGLIPTISIILLTGIGGAYLAKRQGMKALTEFRRRMATMETPGDALIDSVCILIGGILLLMPGFITDFIGFLLLFSGPRNSIRPIIQKWLYKKMKNGRIVMS</sequence>